<gene>
    <name evidence="2" type="ORF">O0I10_008438</name>
</gene>
<comment type="caution">
    <text evidence="2">The sequence shown here is derived from an EMBL/GenBank/DDBJ whole genome shotgun (WGS) entry which is preliminary data.</text>
</comment>
<evidence type="ECO:0000256" key="1">
    <source>
        <dbReference type="SAM" id="MobiDB-lite"/>
    </source>
</evidence>
<protein>
    <submittedName>
        <fullName evidence="2">Uncharacterized protein</fullName>
    </submittedName>
</protein>
<proteinExistence type="predicted"/>
<dbReference type="GeneID" id="83215845"/>
<evidence type="ECO:0000313" key="3">
    <source>
        <dbReference type="Proteomes" id="UP001234581"/>
    </source>
</evidence>
<organism evidence="2 3">
    <name type="scientific">Lichtheimia ornata</name>
    <dbReference type="NCBI Taxonomy" id="688661"/>
    <lineage>
        <taxon>Eukaryota</taxon>
        <taxon>Fungi</taxon>
        <taxon>Fungi incertae sedis</taxon>
        <taxon>Mucoromycota</taxon>
        <taxon>Mucoromycotina</taxon>
        <taxon>Mucoromycetes</taxon>
        <taxon>Mucorales</taxon>
        <taxon>Lichtheimiaceae</taxon>
        <taxon>Lichtheimia</taxon>
    </lineage>
</organism>
<dbReference type="Proteomes" id="UP001234581">
    <property type="component" value="Unassembled WGS sequence"/>
</dbReference>
<feature type="region of interest" description="Disordered" evidence="1">
    <location>
        <begin position="50"/>
        <end position="103"/>
    </location>
</feature>
<feature type="compositionally biased region" description="Low complexity" evidence="1">
    <location>
        <begin position="55"/>
        <end position="103"/>
    </location>
</feature>
<sequence length="350" mass="36506">MSALEGDAVINTSSAVDLFKPSKQVSSTRSPPKLLQGMAMHKAMQHVYGLPAQKSTTTPARTSLASSSSPPASVSLASSSSSSSSSALASTSSASSSSASASSSSLDELCEALSKLDIYEPDTDVPDAPPGTPEHLREIVENEDAGASEQAQVVEDMQDTVMASPSPSPPSLPLPLPPPPQEPPILYTQVMPQPTITIHPEATPEVVVAAVVAAASSSASATSAIPVASSTGSSNNRSRLEIRRSVIRPRSRYELAPPSSLLEDDDTLAEIWGTDFLGTSDEVVFDEDAYLSIAMRPLFITLVADDKTINLARVSSLYGGGADADDKTIIWPKSSLHFIGEVDAGDKTII</sequence>
<dbReference type="RefSeq" id="XP_058340687.1">
    <property type="nucleotide sequence ID" value="XM_058488441.1"/>
</dbReference>
<reference evidence="2 3" key="1">
    <citation type="submission" date="2023-03" db="EMBL/GenBank/DDBJ databases">
        <title>Genome sequence of Lichtheimia ornata CBS 291.66.</title>
        <authorList>
            <person name="Mohabir J.T."/>
            <person name="Shea T.P."/>
            <person name="Kurbessoian T."/>
            <person name="Berby B."/>
            <person name="Fontaine J."/>
            <person name="Livny J."/>
            <person name="Gnirke A."/>
            <person name="Stajich J.E."/>
            <person name="Cuomo C.A."/>
        </authorList>
    </citation>
    <scope>NUCLEOTIDE SEQUENCE [LARGE SCALE GENOMIC DNA]</scope>
    <source>
        <strain evidence="2">CBS 291.66</strain>
    </source>
</reference>
<evidence type="ECO:0000313" key="2">
    <source>
        <dbReference type="EMBL" id="KAJ8655774.1"/>
    </source>
</evidence>
<keyword evidence="3" id="KW-1185">Reference proteome</keyword>
<dbReference type="EMBL" id="JARTCD010000045">
    <property type="protein sequence ID" value="KAJ8655774.1"/>
    <property type="molecule type" value="Genomic_DNA"/>
</dbReference>
<name>A0AAD7XSX3_9FUNG</name>
<dbReference type="AlphaFoldDB" id="A0AAD7XSX3"/>
<accession>A0AAD7XSX3</accession>